<feature type="region of interest" description="Disordered" evidence="12">
    <location>
        <begin position="166"/>
        <end position="238"/>
    </location>
</feature>
<evidence type="ECO:0000256" key="7">
    <source>
        <dbReference type="ARBA" id="ARBA00023034"/>
    </source>
</evidence>
<dbReference type="PANTHER" id="PTHR10121">
    <property type="entry name" value="COATOMER SUBUNIT DELTA"/>
    <property type="match status" value="1"/>
</dbReference>
<evidence type="ECO:0000256" key="6">
    <source>
        <dbReference type="ARBA" id="ARBA00022927"/>
    </source>
</evidence>
<keyword evidence="3 10" id="KW-0813">Transport</keyword>
<dbReference type="Proteomes" id="UP001385951">
    <property type="component" value="Unassembled WGS sequence"/>
</dbReference>
<feature type="compositionally biased region" description="Low complexity" evidence="12">
    <location>
        <begin position="212"/>
        <end position="223"/>
    </location>
</feature>
<dbReference type="GO" id="GO:0006890">
    <property type="term" value="P:retrograde vesicle-mediated transport, Golgi to endoplasmic reticulum"/>
    <property type="evidence" value="ECO:0007669"/>
    <property type="project" value="UniProtKB-UniRule"/>
</dbReference>
<evidence type="ECO:0000259" key="13">
    <source>
        <dbReference type="PROSITE" id="PS51072"/>
    </source>
</evidence>
<dbReference type="EMBL" id="JASBNA010000002">
    <property type="protein sequence ID" value="KAK7695120.1"/>
    <property type="molecule type" value="Genomic_DNA"/>
</dbReference>
<keyword evidence="9 10" id="KW-0968">Cytoplasmic vesicle</keyword>
<dbReference type="Gene3D" id="2.60.40.1170">
    <property type="entry name" value="Mu homology domain, subdomain B"/>
    <property type="match status" value="2"/>
</dbReference>
<name>A0AAW0GV37_9APHY</name>
<feature type="region of interest" description="Disordered" evidence="12">
    <location>
        <begin position="253"/>
        <end position="280"/>
    </location>
</feature>
<evidence type="ECO:0000256" key="9">
    <source>
        <dbReference type="ARBA" id="ARBA00023329"/>
    </source>
</evidence>
<dbReference type="GO" id="GO:0051645">
    <property type="term" value="P:Golgi localization"/>
    <property type="evidence" value="ECO:0007669"/>
    <property type="project" value="TreeGrafter"/>
</dbReference>
<dbReference type="InterPro" id="IPR027059">
    <property type="entry name" value="Coatomer_dsu"/>
</dbReference>
<evidence type="ECO:0000256" key="5">
    <source>
        <dbReference type="ARBA" id="ARBA00022892"/>
    </source>
</evidence>
<accession>A0AAW0GV37</accession>
<dbReference type="CDD" id="cd14830">
    <property type="entry name" value="Delta_COP_N"/>
    <property type="match status" value="1"/>
</dbReference>
<dbReference type="GO" id="GO:0006888">
    <property type="term" value="P:endoplasmic reticulum to Golgi vesicle-mediated transport"/>
    <property type="evidence" value="ECO:0007669"/>
    <property type="project" value="TreeGrafter"/>
</dbReference>
<dbReference type="InterPro" id="IPR011012">
    <property type="entry name" value="Longin-like_dom_sf"/>
</dbReference>
<evidence type="ECO:0000313" key="15">
    <source>
        <dbReference type="Proteomes" id="UP001385951"/>
    </source>
</evidence>
<dbReference type="Pfam" id="PF00928">
    <property type="entry name" value="Adap_comp_sub"/>
    <property type="match status" value="1"/>
</dbReference>
<evidence type="ECO:0000256" key="8">
    <source>
        <dbReference type="ARBA" id="ARBA00023136"/>
    </source>
</evidence>
<dbReference type="Gene3D" id="3.30.450.60">
    <property type="match status" value="1"/>
</dbReference>
<dbReference type="CDD" id="cd09254">
    <property type="entry name" value="AP_delta-COPI_MHD"/>
    <property type="match status" value="1"/>
</dbReference>
<organism evidence="14 15">
    <name type="scientific">Cerrena zonata</name>
    <dbReference type="NCBI Taxonomy" id="2478898"/>
    <lineage>
        <taxon>Eukaryota</taxon>
        <taxon>Fungi</taxon>
        <taxon>Dikarya</taxon>
        <taxon>Basidiomycota</taxon>
        <taxon>Agaricomycotina</taxon>
        <taxon>Agaricomycetes</taxon>
        <taxon>Polyporales</taxon>
        <taxon>Cerrenaceae</taxon>
        <taxon>Cerrena</taxon>
    </lineage>
</organism>
<dbReference type="InterPro" id="IPR028565">
    <property type="entry name" value="MHD"/>
</dbReference>
<proteinExistence type="inferred from homology"/>
<evidence type="ECO:0000256" key="12">
    <source>
        <dbReference type="SAM" id="MobiDB-lite"/>
    </source>
</evidence>
<keyword evidence="6 10" id="KW-0653">Protein transport</keyword>
<dbReference type="FunFam" id="3.30.450.60:FF:000003">
    <property type="entry name" value="Coatomer subunit delta"/>
    <property type="match status" value="1"/>
</dbReference>
<dbReference type="AlphaFoldDB" id="A0AAW0GV37"/>
<sequence>MVVLAASICTKAGKAVISRQFRDMTRARIESILASFPKVIPTNTQHTSVETSDVRYVYQPLEDLYIILITNKASNILQDIETLHLFARVVSDMCRSADQREILKNSFELLEAFDEIVSLGYREPLNLMQVRNVLEMESHEEKIQEIIARNKEAEAKEELKRRAKQLEMQRREQQRRAGAGGPSGGGYLGGGVSGYSPVPQRFDAPPTPVRTSSPAPSSLRPPAFKSGGMKLGSKKTTQSQLLDALGSEALLSEDMSAPPTPNPATSELIPQREERSSIPAVTPESVHAVVRENVELELLREGGLNNLELRGDLNLQITDATVARVKLNLADPPAAFGPELQFKQHPHVNKFAANKERVISLKDPSRNFPLGQSLAVLKWRYAGKDETYVPLSINCWPTPSNDGTCDVNIEYELENDALTLHDVVISIPLPAGSYPTVTPGHSGEWTLNSHSHSIDWIIGKVDADLQSGTLEFSVGGDDPGAFFPVKVSFVGQGCIAGVRISSVTRVDNGEEVVFSEDARITVDSYSVV</sequence>
<dbReference type="GO" id="GO:0015031">
    <property type="term" value="P:protein transport"/>
    <property type="evidence" value="ECO:0007669"/>
    <property type="project" value="UniProtKB-KW"/>
</dbReference>
<dbReference type="GO" id="GO:0000139">
    <property type="term" value="C:Golgi membrane"/>
    <property type="evidence" value="ECO:0007669"/>
    <property type="project" value="UniProtKB-SubCell"/>
</dbReference>
<evidence type="ECO:0000256" key="3">
    <source>
        <dbReference type="ARBA" id="ARBA00022448"/>
    </source>
</evidence>
<dbReference type="Pfam" id="PF01217">
    <property type="entry name" value="Clat_adaptor_s"/>
    <property type="match status" value="1"/>
</dbReference>
<evidence type="ECO:0000256" key="4">
    <source>
        <dbReference type="ARBA" id="ARBA00022490"/>
    </source>
</evidence>
<keyword evidence="4 10" id="KW-0963">Cytoplasm</keyword>
<keyword evidence="7 10" id="KW-0333">Golgi apparatus</keyword>
<comment type="caution">
    <text evidence="14">The sequence shown here is derived from an EMBL/GenBank/DDBJ whole genome shotgun (WGS) entry which is preliminary data.</text>
</comment>
<gene>
    <name evidence="14" type="ORF">QCA50_002310</name>
</gene>
<keyword evidence="15" id="KW-1185">Reference proteome</keyword>
<evidence type="ECO:0000256" key="1">
    <source>
        <dbReference type="ARBA" id="ARBA00010516"/>
    </source>
</evidence>
<comment type="similarity">
    <text evidence="1 10">Belongs to the adaptor complexes medium subunit family. Delta-COP subfamily.</text>
</comment>
<evidence type="ECO:0000256" key="2">
    <source>
        <dbReference type="ARBA" id="ARBA00011775"/>
    </source>
</evidence>
<evidence type="ECO:0000256" key="11">
    <source>
        <dbReference type="RuleBase" id="RU366052"/>
    </source>
</evidence>
<feature type="compositionally biased region" description="Basic and acidic residues" evidence="12">
    <location>
        <begin position="166"/>
        <end position="175"/>
    </location>
</feature>
<protein>
    <recommendedName>
        <fullName evidence="10">Coatomer subunit delta</fullName>
    </recommendedName>
</protein>
<dbReference type="GO" id="GO:0030126">
    <property type="term" value="C:COPI vesicle coat"/>
    <property type="evidence" value="ECO:0007669"/>
    <property type="project" value="UniProtKB-UniRule"/>
</dbReference>
<dbReference type="SUPFAM" id="SSF64356">
    <property type="entry name" value="SNARE-like"/>
    <property type="match status" value="1"/>
</dbReference>
<feature type="compositionally biased region" description="Gly residues" evidence="12">
    <location>
        <begin position="178"/>
        <end position="193"/>
    </location>
</feature>
<comment type="subunit">
    <text evidence="2 10">Oligomeric complex that consists of at least the alpha, beta, beta', gamma, delta, epsilon and zeta subunits.</text>
</comment>
<evidence type="ECO:0000313" key="14">
    <source>
        <dbReference type="EMBL" id="KAK7695120.1"/>
    </source>
</evidence>
<keyword evidence="5 10" id="KW-0931">ER-Golgi transport</keyword>
<comment type="function">
    <text evidence="10">The coatomer is a cytosolic protein complex that binds to dilysine motifs and reversibly associates with Golgi non-clathrin-coated vesicles, which further mediate biosynthetic protein transport from the ER, via the Golgi up to the trans Golgi network. Coatomer complex is required for budding from Golgi membranes, and is essential for the retrograde Golgi-to-ER transport of dilysine-tagged proteins.</text>
</comment>
<dbReference type="SUPFAM" id="SSF49447">
    <property type="entry name" value="Second domain of Mu2 adaptin subunit (ap50) of ap2 adaptor"/>
    <property type="match status" value="1"/>
</dbReference>
<evidence type="ECO:0000256" key="10">
    <source>
        <dbReference type="RuleBase" id="RU364018"/>
    </source>
</evidence>
<dbReference type="InterPro" id="IPR036168">
    <property type="entry name" value="AP2_Mu_C_sf"/>
</dbReference>
<comment type="subcellular location">
    <subcellularLocation>
        <location evidence="10 11">Cytoplasm</location>
    </subcellularLocation>
    <subcellularLocation>
        <location evidence="10 11">Cytoplasmic vesicle</location>
        <location evidence="10 11">COPI-coated vesicle membrane</location>
        <topology evidence="10 11">Peripheral membrane protein</topology>
        <orientation evidence="10 11">Cytoplasmic side</orientation>
    </subcellularLocation>
    <subcellularLocation>
        <location evidence="10 11">Golgi apparatus membrane</location>
        <topology evidence="10 11">Peripheral membrane protein</topology>
        <orientation evidence="10 11">Cytoplasmic side</orientation>
    </subcellularLocation>
</comment>
<feature type="domain" description="MHD" evidence="13">
    <location>
        <begin position="283"/>
        <end position="528"/>
    </location>
</feature>
<dbReference type="PROSITE" id="PS51072">
    <property type="entry name" value="MHD"/>
    <property type="match status" value="1"/>
</dbReference>
<dbReference type="PANTHER" id="PTHR10121:SF0">
    <property type="entry name" value="COATOMER SUBUNIT DELTA"/>
    <property type="match status" value="1"/>
</dbReference>
<reference evidence="14 15" key="1">
    <citation type="submission" date="2022-09" db="EMBL/GenBank/DDBJ databases">
        <authorList>
            <person name="Palmer J.M."/>
        </authorList>
    </citation>
    <scope>NUCLEOTIDE SEQUENCE [LARGE SCALE GENOMIC DNA]</scope>
    <source>
        <strain evidence="14 15">DSM 7382</strain>
    </source>
</reference>
<dbReference type="InterPro" id="IPR022775">
    <property type="entry name" value="AP_mu_sigma_su"/>
</dbReference>
<keyword evidence="8 10" id="KW-0472">Membrane</keyword>